<keyword evidence="2" id="KW-1185">Reference proteome</keyword>
<evidence type="ECO:0000313" key="2">
    <source>
        <dbReference type="Proteomes" id="UP001066276"/>
    </source>
</evidence>
<proteinExistence type="predicted"/>
<organism evidence="1 2">
    <name type="scientific">Pleurodeles waltl</name>
    <name type="common">Iberian ribbed newt</name>
    <dbReference type="NCBI Taxonomy" id="8319"/>
    <lineage>
        <taxon>Eukaryota</taxon>
        <taxon>Metazoa</taxon>
        <taxon>Chordata</taxon>
        <taxon>Craniata</taxon>
        <taxon>Vertebrata</taxon>
        <taxon>Euteleostomi</taxon>
        <taxon>Amphibia</taxon>
        <taxon>Batrachia</taxon>
        <taxon>Caudata</taxon>
        <taxon>Salamandroidea</taxon>
        <taxon>Salamandridae</taxon>
        <taxon>Pleurodelinae</taxon>
        <taxon>Pleurodeles</taxon>
    </lineage>
</organism>
<dbReference type="AlphaFoldDB" id="A0AAV7NPP9"/>
<protein>
    <submittedName>
        <fullName evidence="1">Uncharacterized protein</fullName>
    </submittedName>
</protein>
<feature type="non-terminal residue" evidence="1">
    <location>
        <position position="1"/>
    </location>
</feature>
<evidence type="ECO:0000313" key="1">
    <source>
        <dbReference type="EMBL" id="KAJ1117024.1"/>
    </source>
</evidence>
<gene>
    <name evidence="1" type="ORF">NDU88_005225</name>
</gene>
<dbReference type="Proteomes" id="UP001066276">
    <property type="component" value="Chromosome 8"/>
</dbReference>
<reference evidence="1" key="1">
    <citation type="journal article" date="2022" name="bioRxiv">
        <title>Sequencing and chromosome-scale assembly of the giantPleurodeles waltlgenome.</title>
        <authorList>
            <person name="Brown T."/>
            <person name="Elewa A."/>
            <person name="Iarovenko S."/>
            <person name="Subramanian E."/>
            <person name="Araus A.J."/>
            <person name="Petzold A."/>
            <person name="Susuki M."/>
            <person name="Suzuki K.-i.T."/>
            <person name="Hayashi T."/>
            <person name="Toyoda A."/>
            <person name="Oliveira C."/>
            <person name="Osipova E."/>
            <person name="Leigh N.D."/>
            <person name="Simon A."/>
            <person name="Yun M.H."/>
        </authorList>
    </citation>
    <scope>NUCLEOTIDE SEQUENCE</scope>
    <source>
        <strain evidence="1">20211129_DDA</strain>
        <tissue evidence="1">Liver</tissue>
    </source>
</reference>
<accession>A0AAV7NPP9</accession>
<comment type="caution">
    <text evidence="1">The sequence shown here is derived from an EMBL/GenBank/DDBJ whole genome shotgun (WGS) entry which is preliminary data.</text>
</comment>
<sequence>RGVRSGGALKVVLQGFSLGKTYGIRRKVERELTLQNDTLAQLQSRGGDCDAGDAGLLEALRLVEATRNRLDCYVRKDYRQRLHREGERSRLMFAWLLKREIPSLSPC</sequence>
<name>A0AAV7NPP9_PLEWA</name>
<dbReference type="EMBL" id="JANPWB010000012">
    <property type="protein sequence ID" value="KAJ1117024.1"/>
    <property type="molecule type" value="Genomic_DNA"/>
</dbReference>